<evidence type="ECO:0000313" key="4">
    <source>
        <dbReference type="Ensembl" id="ENSMSIP00000027113.1"/>
    </source>
</evidence>
<feature type="region of interest" description="Disordered" evidence="2">
    <location>
        <begin position="194"/>
        <end position="311"/>
    </location>
</feature>
<proteinExistence type="inferred from homology"/>
<keyword evidence="5" id="KW-1185">Reference proteome</keyword>
<feature type="compositionally biased region" description="Polar residues" evidence="2">
    <location>
        <begin position="292"/>
        <end position="302"/>
    </location>
</feature>
<feature type="compositionally biased region" description="Basic and acidic residues" evidence="2">
    <location>
        <begin position="282"/>
        <end position="291"/>
    </location>
</feature>
<feature type="region of interest" description="Disordered" evidence="2">
    <location>
        <begin position="380"/>
        <end position="404"/>
    </location>
</feature>
<accession>A0A8C6HX13</accession>
<feature type="compositionally biased region" description="Low complexity" evidence="2">
    <location>
        <begin position="388"/>
        <end position="397"/>
    </location>
</feature>
<evidence type="ECO:0000259" key="3">
    <source>
        <dbReference type="Pfam" id="PF15288"/>
    </source>
</evidence>
<organism evidence="4 5">
    <name type="scientific">Mus spicilegus</name>
    <name type="common">Mound-building mouse</name>
    <dbReference type="NCBI Taxonomy" id="10103"/>
    <lineage>
        <taxon>Eukaryota</taxon>
        <taxon>Metazoa</taxon>
        <taxon>Chordata</taxon>
        <taxon>Craniata</taxon>
        <taxon>Vertebrata</taxon>
        <taxon>Euteleostomi</taxon>
        <taxon>Mammalia</taxon>
        <taxon>Eutheria</taxon>
        <taxon>Euarchontoglires</taxon>
        <taxon>Glires</taxon>
        <taxon>Rodentia</taxon>
        <taxon>Myomorpha</taxon>
        <taxon>Muroidea</taxon>
        <taxon>Muridae</taxon>
        <taxon>Murinae</taxon>
        <taxon>Mus</taxon>
        <taxon>Mus</taxon>
    </lineage>
</organism>
<evidence type="ECO:0000256" key="2">
    <source>
        <dbReference type="SAM" id="MobiDB-lite"/>
    </source>
</evidence>
<sequence length="429" mass="47209">MESQIKGLPAVPAQTAQGEPRSLWEQTLPSLKKENHMVKCRNCGGFGHNVRNRMCPMKQGHVLLVSQPLGARKEKENGDPCRPHGLQKLSQDTRQRFDEQQRKAPFQKFPMKPQKGDQQVNLAQPRMPSIPGIRKRGASPVKTSLGKQMCPGKPVLQCFDSSYILHSRQKEGQSMAVAGVAKLVLRQDGRNSASEELLDQKGTSCQHPVAVPKSNASSELFHKEPKAQGPSRKTQPSQHPVIHQNRQNPKLSFGAPGKEASWCPTQPSQNPLKKRRLNSTDAPEKSHERTGSKGTLDSQSPPIANRLGLKGADEMNKKITAQDPSTDQQQLHSRAALFATRPCIESHRASAGHVADQALRMIFTRHGSNCWSSRFLSVPPPLPLEKQTPPSESPTFPEEGEVTGSQVKVSILYEDLQVSSSSSENSDGE</sequence>
<feature type="domain" description="Zinc knuckle" evidence="3">
    <location>
        <begin position="37"/>
        <end position="77"/>
    </location>
</feature>
<dbReference type="PANTHER" id="PTHR16035">
    <property type="entry name" value="PROTEIN FAM90A1"/>
    <property type="match status" value="1"/>
</dbReference>
<dbReference type="Proteomes" id="UP000694415">
    <property type="component" value="Unplaced"/>
</dbReference>
<dbReference type="InterPro" id="IPR041670">
    <property type="entry name" value="Znf-CCHC_6"/>
</dbReference>
<protein>
    <submittedName>
        <fullName evidence="4">Family with sequence similarity 90, member A1A</fullName>
    </submittedName>
</protein>
<feature type="region of interest" description="Disordered" evidence="2">
    <location>
        <begin position="1"/>
        <end position="21"/>
    </location>
</feature>
<comment type="similarity">
    <text evidence="1">Belongs to the FAM90 family.</text>
</comment>
<dbReference type="Pfam" id="PF15288">
    <property type="entry name" value="zf-CCHC_6"/>
    <property type="match status" value="1"/>
</dbReference>
<evidence type="ECO:0000256" key="1">
    <source>
        <dbReference type="ARBA" id="ARBA00007943"/>
    </source>
</evidence>
<reference evidence="4" key="2">
    <citation type="submission" date="2025-09" db="UniProtKB">
        <authorList>
            <consortium name="Ensembl"/>
        </authorList>
    </citation>
    <scope>IDENTIFICATION</scope>
</reference>
<dbReference type="Ensembl" id="ENSMSIT00000034183.1">
    <property type="protein sequence ID" value="ENSMSIP00000027113.1"/>
    <property type="gene ID" value="ENSMSIG00000022882.1"/>
</dbReference>
<reference evidence="4" key="1">
    <citation type="submission" date="2025-08" db="UniProtKB">
        <authorList>
            <consortium name="Ensembl"/>
        </authorList>
    </citation>
    <scope>IDENTIFICATION</scope>
</reference>
<dbReference type="InterPro" id="IPR039213">
    <property type="entry name" value="FAM90"/>
</dbReference>
<dbReference type="GeneTree" id="ENSGT00910000144208"/>
<dbReference type="AlphaFoldDB" id="A0A8C6HX13"/>
<feature type="compositionally biased region" description="Polar residues" evidence="2">
    <location>
        <begin position="231"/>
        <end position="250"/>
    </location>
</feature>
<evidence type="ECO:0000313" key="5">
    <source>
        <dbReference type="Proteomes" id="UP000694415"/>
    </source>
</evidence>
<name>A0A8C6HX13_MUSSI</name>
<feature type="region of interest" description="Disordered" evidence="2">
    <location>
        <begin position="127"/>
        <end position="146"/>
    </location>
</feature>
<dbReference type="PANTHER" id="PTHR16035:SF14">
    <property type="entry name" value="FAMILY WITH SEQUENCE SIMILARITY 90 MEMBER A11, PSEUDOGENE-RELATED"/>
    <property type="match status" value="1"/>
</dbReference>